<dbReference type="GO" id="GO:0030286">
    <property type="term" value="C:dynein complex"/>
    <property type="evidence" value="ECO:0007669"/>
    <property type="project" value="InterPro"/>
</dbReference>
<dbReference type="GO" id="GO:0007018">
    <property type="term" value="P:microtubule-based movement"/>
    <property type="evidence" value="ECO:0007669"/>
    <property type="project" value="InterPro"/>
</dbReference>
<dbReference type="OrthoDB" id="447173at2759"/>
<evidence type="ECO:0000313" key="3">
    <source>
        <dbReference type="RefSeq" id="XP_014476414.1"/>
    </source>
</evidence>
<dbReference type="GO" id="GO:0051959">
    <property type="term" value="F:dynein light intermediate chain binding"/>
    <property type="evidence" value="ECO:0007669"/>
    <property type="project" value="InterPro"/>
</dbReference>
<feature type="domain" description="Dynein heavy chain linker" evidence="1">
    <location>
        <begin position="795"/>
        <end position="936"/>
    </location>
</feature>
<dbReference type="GO" id="GO:0045505">
    <property type="term" value="F:dynein intermediate chain binding"/>
    <property type="evidence" value="ECO:0007669"/>
    <property type="project" value="InterPro"/>
</dbReference>
<dbReference type="CTD" id="40568"/>
<organism evidence="2 3">
    <name type="scientific">Dinoponera quadriceps</name>
    <name type="common">South American ant</name>
    <dbReference type="NCBI Taxonomy" id="609295"/>
    <lineage>
        <taxon>Eukaryota</taxon>
        <taxon>Metazoa</taxon>
        <taxon>Ecdysozoa</taxon>
        <taxon>Arthropoda</taxon>
        <taxon>Hexapoda</taxon>
        <taxon>Insecta</taxon>
        <taxon>Pterygota</taxon>
        <taxon>Neoptera</taxon>
        <taxon>Endopterygota</taxon>
        <taxon>Hymenoptera</taxon>
        <taxon>Apocrita</taxon>
        <taxon>Aculeata</taxon>
        <taxon>Formicoidea</taxon>
        <taxon>Formicidae</taxon>
        <taxon>Ponerinae</taxon>
        <taxon>Ponerini</taxon>
        <taxon>Dinoponera</taxon>
    </lineage>
</organism>
<protein>
    <submittedName>
        <fullName evidence="3">Dynein heavy chain 1, axonemal</fullName>
    </submittedName>
</protein>
<accession>A0A6P3XEX0</accession>
<keyword evidence="2" id="KW-1185">Reference proteome</keyword>
<evidence type="ECO:0000313" key="2">
    <source>
        <dbReference type="Proteomes" id="UP000515204"/>
    </source>
</evidence>
<proteinExistence type="predicted"/>
<dbReference type="RefSeq" id="XP_014476414.1">
    <property type="nucleotide sequence ID" value="XM_014620928.1"/>
</dbReference>
<name>A0A6P3XEX0_DINQU</name>
<dbReference type="KEGG" id="dqu:106745370"/>
<dbReference type="AlphaFoldDB" id="A0A6P3XEX0"/>
<dbReference type="Pfam" id="PF08393">
    <property type="entry name" value="DHC_N2"/>
    <property type="match status" value="1"/>
</dbReference>
<dbReference type="GeneID" id="106745370"/>
<dbReference type="Proteomes" id="UP000515204">
    <property type="component" value="Unplaced"/>
</dbReference>
<dbReference type="Gene3D" id="1.10.287.2620">
    <property type="match status" value="1"/>
</dbReference>
<dbReference type="InterPro" id="IPR026983">
    <property type="entry name" value="DHC"/>
</dbReference>
<evidence type="ECO:0000259" key="1">
    <source>
        <dbReference type="Pfam" id="PF08393"/>
    </source>
</evidence>
<sequence>MERRRRAYAKLKIEDVLKAEGVKPCDIIPPEKIYPSFSYEEKYGLYPKANYLPLEVFDDEEYDCRTAEEWMNFGIVDGVRYPLPATVFIEKAGRKGRIFRRNIDKLDDLFGWTEAAVTDYNSEKKVWTVLTLDGLKRGFFLPRIYIRFYGEDPRTFAERVAVAVKQRQIAEATIRYHLYLDCMRLDGMPALDEERQKARIILSATRENPIERVAGHLSNLMDEIALEYRRVMCDLTWRPLIEKQADTFNFIAWKEINVACDITISEVRRVHTDMEDFAKTKDYFHLMTLYVLPEVYEAMQCVVAECIYVSDMNLFASTYGKSMPLLEFESQQNLENGTVMKYLKELWLERITQSIRRCLRDLGKEWFDLDQKNREVYDAMKLKRFIDVAVLRMQTALRDLVYKSIDLYVEMLTAPAICTLNVNEDFVWGTDLVNTQFKSTAHPVFNINILMNGDTVCYSTDLESFEEVIVTLFDDFLSQCHQIRQIHSFLLPFLTFPKDLFLSSVGLQERRVCEARDRLRIAYRKSVIPLRAYANEYRQYLEFFTLNIEKYMKDFKDADHTALEVKDEVSFHLKMKSALENALPNEMIVGPFRVNVQPLRHHLVQKRQNCVTQLLTMFTESLRARTNVVLTGYSRIDARLRSPSRDIEHLFEEQDWVATIPLTMRPLDETMQKLTREFDVLDYFRWNLSDQDFEAKWQGIGSSRKMKEAKERFASEYEKFHKLEVQDEIILSEKIDTLIGNVANLTVQTGIDRIHETAIEAKRIEKMMNEYRELSLLLNKRQELFGMEVVVFEQLNRLVKEFEPYLTLWVAASDWLKWQEMWMENPLMNIDAHQIEGIVADLHETMSRCAEIFKDSPKVAAVALTMRQQIEAFKPRIGVILALREPEMKDHHFEELFKKTGVQMALTPTLTFKDLLIFGVMKFEDTVKAVANTARRNAL</sequence>
<dbReference type="PANTHER" id="PTHR22878:SF73">
    <property type="entry name" value="DYNEIN AXONEMAL HEAVY CHAIN 1"/>
    <property type="match status" value="1"/>
</dbReference>
<reference evidence="3" key="1">
    <citation type="submission" date="2025-08" db="UniProtKB">
        <authorList>
            <consortium name="RefSeq"/>
        </authorList>
    </citation>
    <scope>IDENTIFICATION</scope>
</reference>
<dbReference type="PANTHER" id="PTHR22878">
    <property type="entry name" value="DYNEIN HEAVY CHAIN 6, AXONEMAL-LIKE-RELATED"/>
    <property type="match status" value="1"/>
</dbReference>
<gene>
    <name evidence="3" type="primary">LOC106745370</name>
</gene>
<dbReference type="InterPro" id="IPR013602">
    <property type="entry name" value="Dynein_heavy_linker"/>
</dbReference>